<dbReference type="KEGG" id="haj:DU500_12660"/>
<dbReference type="InterPro" id="IPR011650">
    <property type="entry name" value="Peptidase_M20_dimer"/>
</dbReference>
<dbReference type="Pfam" id="PF07687">
    <property type="entry name" value="M20_dimer"/>
    <property type="match status" value="1"/>
</dbReference>
<gene>
    <name evidence="6" type="ORF">DU500_12660</name>
</gene>
<dbReference type="EMBL" id="CP031150">
    <property type="protein sequence ID" value="AXG07203.1"/>
    <property type="molecule type" value="Genomic_DNA"/>
</dbReference>
<accession>A0A345E4T1</accession>
<organism evidence="6 7">
    <name type="scientific">Haloplanus rubicundus</name>
    <dbReference type="NCBI Taxonomy" id="1547898"/>
    <lineage>
        <taxon>Archaea</taxon>
        <taxon>Methanobacteriati</taxon>
        <taxon>Methanobacteriota</taxon>
        <taxon>Stenosarchaea group</taxon>
        <taxon>Halobacteria</taxon>
        <taxon>Halobacteriales</taxon>
        <taxon>Haloferacaceae</taxon>
        <taxon>Haloplanus</taxon>
    </lineage>
</organism>
<protein>
    <submittedName>
        <fullName evidence="6">M20 family peptidase</fullName>
    </submittedName>
</protein>
<evidence type="ECO:0000256" key="2">
    <source>
        <dbReference type="ARBA" id="ARBA00022723"/>
    </source>
</evidence>
<dbReference type="InterPro" id="IPR036264">
    <property type="entry name" value="Bact_exopeptidase_dim_dom"/>
</dbReference>
<evidence type="ECO:0000313" key="6">
    <source>
        <dbReference type="EMBL" id="AXG07203.1"/>
    </source>
</evidence>
<reference evidence="6 7" key="1">
    <citation type="submission" date="2018-07" db="EMBL/GenBank/DDBJ databases">
        <title>Genome sequences of Haloplanus sp. CBA1113.</title>
        <authorList>
            <person name="Kim Y.B."/>
            <person name="Roh S.W."/>
        </authorList>
    </citation>
    <scope>NUCLEOTIDE SEQUENCE [LARGE SCALE GENOMIC DNA]</scope>
    <source>
        <strain evidence="6 7">CBA1113</strain>
    </source>
</reference>
<evidence type="ECO:0000256" key="1">
    <source>
        <dbReference type="ARBA" id="ARBA00001947"/>
    </source>
</evidence>
<dbReference type="GO" id="GO:0008777">
    <property type="term" value="F:acetylornithine deacetylase activity"/>
    <property type="evidence" value="ECO:0007669"/>
    <property type="project" value="TreeGrafter"/>
</dbReference>
<evidence type="ECO:0000256" key="4">
    <source>
        <dbReference type="ARBA" id="ARBA00022833"/>
    </source>
</evidence>
<proteinExistence type="predicted"/>
<dbReference type="InterPro" id="IPR050072">
    <property type="entry name" value="Peptidase_M20A"/>
</dbReference>
<dbReference type="PANTHER" id="PTHR43808">
    <property type="entry name" value="ACETYLORNITHINE DEACETYLASE"/>
    <property type="match status" value="1"/>
</dbReference>
<dbReference type="GeneID" id="37284251"/>
<keyword evidence="7" id="KW-1185">Reference proteome</keyword>
<dbReference type="AlphaFoldDB" id="A0A345E4T1"/>
<keyword evidence="3" id="KW-0378">Hydrolase</keyword>
<dbReference type="GO" id="GO:0006526">
    <property type="term" value="P:L-arginine biosynthetic process"/>
    <property type="evidence" value="ECO:0007669"/>
    <property type="project" value="TreeGrafter"/>
</dbReference>
<dbReference type="PROSITE" id="PS00759">
    <property type="entry name" value="ARGE_DAPE_CPG2_2"/>
    <property type="match status" value="1"/>
</dbReference>
<feature type="domain" description="Peptidase M20 dimerisation" evidence="5">
    <location>
        <begin position="182"/>
        <end position="275"/>
    </location>
</feature>
<dbReference type="Gene3D" id="3.40.630.10">
    <property type="entry name" value="Zn peptidases"/>
    <property type="match status" value="1"/>
</dbReference>
<dbReference type="RefSeq" id="WP_114586335.1">
    <property type="nucleotide sequence ID" value="NZ_CP031150.1"/>
</dbReference>
<comment type="cofactor">
    <cofactor evidence="1">
        <name>Zn(2+)</name>
        <dbReference type="ChEBI" id="CHEBI:29105"/>
    </cofactor>
</comment>
<dbReference type="PANTHER" id="PTHR43808:SF31">
    <property type="entry name" value="N-ACETYL-L-CITRULLINE DEACETYLASE"/>
    <property type="match status" value="1"/>
</dbReference>
<dbReference type="OrthoDB" id="24854at2157"/>
<evidence type="ECO:0000259" key="5">
    <source>
        <dbReference type="Pfam" id="PF07687"/>
    </source>
</evidence>
<dbReference type="InterPro" id="IPR001261">
    <property type="entry name" value="ArgE/DapE_CS"/>
</dbReference>
<dbReference type="InterPro" id="IPR002933">
    <property type="entry name" value="Peptidase_M20"/>
</dbReference>
<dbReference type="SUPFAM" id="SSF53187">
    <property type="entry name" value="Zn-dependent exopeptidases"/>
    <property type="match status" value="1"/>
</dbReference>
<sequence length="378" mass="40471">MVTDAGESGASLGERVASLTADLVEYRTTEDRPAEIDACLSHVLDFFADEAVDVERFDHAGVPSAVVSLDGSRSPELVFHGHLDVVSAADSLFTPRYIDDGELSGRGTADMKGGLAAMMHVVRDLSRRADPPSLALMVVTDEERGGHHGARYLLDEAGYDPAFCITGEPNNLDGYLDIVHRQKGVIRLDLTATGASAHAATPEQGENAIAALMDAHPEIRAVFAAEDDDWPTTVNYGLIEGGTSVNQVPDTATLRLDVRYPDADARDRVLTALRAIDGLTVESAGHGAPVDTDPDDPYVRGLQRHAERVIGRDVNLVRKPHTSDLRHFAAHGVPGVAFGPEAYGSHEGYEYLVLDSVPDYCRTLAAFAEGAPYSSSSQ</sequence>
<dbReference type="SUPFAM" id="SSF55031">
    <property type="entry name" value="Bacterial exopeptidase dimerisation domain"/>
    <property type="match status" value="1"/>
</dbReference>
<keyword evidence="2" id="KW-0479">Metal-binding</keyword>
<keyword evidence="4" id="KW-0862">Zinc</keyword>
<name>A0A345E4T1_9EURY</name>
<dbReference type="Proteomes" id="UP000253273">
    <property type="component" value="Chromosome"/>
</dbReference>
<evidence type="ECO:0000313" key="7">
    <source>
        <dbReference type="Proteomes" id="UP000253273"/>
    </source>
</evidence>
<dbReference type="Gene3D" id="3.30.70.360">
    <property type="match status" value="1"/>
</dbReference>
<dbReference type="Pfam" id="PF01546">
    <property type="entry name" value="Peptidase_M20"/>
    <property type="match status" value="1"/>
</dbReference>
<dbReference type="GO" id="GO:0046872">
    <property type="term" value="F:metal ion binding"/>
    <property type="evidence" value="ECO:0007669"/>
    <property type="project" value="UniProtKB-KW"/>
</dbReference>
<evidence type="ECO:0000256" key="3">
    <source>
        <dbReference type="ARBA" id="ARBA00022801"/>
    </source>
</evidence>